<sequence>MRPGRGFPHVRGARTLGAVETTTAVRLVRTALVSSVVLASGAGAHVLAGGMLPGLLAMAALTSLTLAVAALVARLPLHVGVVVPAMAGMQLALHRGFEALAMPAPVPVAAERVHHLTDAQVAAQVGALGDAQAASGMHTSAWMLAAHVGATVVAAVVIARGDAAARAALQWLAGLVRAAIAVWSVAAVRSARTVVSCIVSRVRASAGVLSCAAPRGPPVAAPAAA</sequence>
<keyword evidence="3" id="KW-1185">Reference proteome</keyword>
<organism evidence="2 3">
    <name type="scientific">Sediminihabitans luteus</name>
    <dbReference type="NCBI Taxonomy" id="1138585"/>
    <lineage>
        <taxon>Bacteria</taxon>
        <taxon>Bacillati</taxon>
        <taxon>Actinomycetota</taxon>
        <taxon>Actinomycetes</taxon>
        <taxon>Micrococcales</taxon>
        <taxon>Cellulomonadaceae</taxon>
        <taxon>Sediminihabitans</taxon>
    </lineage>
</organism>
<reference evidence="2 3" key="1">
    <citation type="submission" date="2017-11" db="EMBL/GenBank/DDBJ databases">
        <title>Genomic Encyclopedia of Archaeal and Bacterial Type Strains, Phase II (KMG-II): From Individual Species to Whole Genera.</title>
        <authorList>
            <person name="Goeker M."/>
        </authorList>
    </citation>
    <scope>NUCLEOTIDE SEQUENCE [LARGE SCALE GENOMIC DNA]</scope>
    <source>
        <strain evidence="2 3">DSM 25478</strain>
    </source>
</reference>
<comment type="caution">
    <text evidence="2">The sequence shown here is derived from an EMBL/GenBank/DDBJ whole genome shotgun (WGS) entry which is preliminary data.</text>
</comment>
<dbReference type="EMBL" id="PGFE01000002">
    <property type="protein sequence ID" value="PJJ73797.1"/>
    <property type="molecule type" value="Genomic_DNA"/>
</dbReference>
<evidence type="ECO:0000313" key="3">
    <source>
        <dbReference type="Proteomes" id="UP000231693"/>
    </source>
</evidence>
<keyword evidence="1" id="KW-0812">Transmembrane</keyword>
<proteinExistence type="predicted"/>
<dbReference type="AlphaFoldDB" id="A0A2M9CPH2"/>
<protein>
    <submittedName>
        <fullName evidence="2">Uncharacterized protein</fullName>
    </submittedName>
</protein>
<gene>
    <name evidence="2" type="ORF">CLV28_1278</name>
</gene>
<name>A0A2M9CPH2_9CELL</name>
<keyword evidence="1" id="KW-0472">Membrane</keyword>
<accession>A0A2M9CPH2</accession>
<keyword evidence="1" id="KW-1133">Transmembrane helix</keyword>
<feature type="transmembrane region" description="Helical" evidence="1">
    <location>
        <begin position="141"/>
        <end position="159"/>
    </location>
</feature>
<evidence type="ECO:0000256" key="1">
    <source>
        <dbReference type="SAM" id="Phobius"/>
    </source>
</evidence>
<evidence type="ECO:0000313" key="2">
    <source>
        <dbReference type="EMBL" id="PJJ73797.1"/>
    </source>
</evidence>
<dbReference type="Proteomes" id="UP000231693">
    <property type="component" value="Unassembled WGS sequence"/>
</dbReference>